<dbReference type="AlphaFoldDB" id="A0AAV4IM58"/>
<reference evidence="3 4" key="1">
    <citation type="journal article" date="2021" name="Elife">
        <title>Chloroplast acquisition without the gene transfer in kleptoplastic sea slugs, Plakobranchus ocellatus.</title>
        <authorList>
            <person name="Maeda T."/>
            <person name="Takahashi S."/>
            <person name="Yoshida T."/>
            <person name="Shimamura S."/>
            <person name="Takaki Y."/>
            <person name="Nagai Y."/>
            <person name="Toyoda A."/>
            <person name="Suzuki Y."/>
            <person name="Arimoto A."/>
            <person name="Ishii H."/>
            <person name="Satoh N."/>
            <person name="Nishiyama T."/>
            <person name="Hasebe M."/>
            <person name="Maruyama T."/>
            <person name="Minagawa J."/>
            <person name="Obokata J."/>
            <person name="Shigenobu S."/>
        </authorList>
    </citation>
    <scope>NUCLEOTIDE SEQUENCE [LARGE SCALE GENOMIC DNA]</scope>
</reference>
<organism evidence="3 4">
    <name type="scientific">Elysia marginata</name>
    <dbReference type="NCBI Taxonomy" id="1093978"/>
    <lineage>
        <taxon>Eukaryota</taxon>
        <taxon>Metazoa</taxon>
        <taxon>Spiralia</taxon>
        <taxon>Lophotrochozoa</taxon>
        <taxon>Mollusca</taxon>
        <taxon>Gastropoda</taxon>
        <taxon>Heterobranchia</taxon>
        <taxon>Euthyneura</taxon>
        <taxon>Panpulmonata</taxon>
        <taxon>Sacoglossa</taxon>
        <taxon>Placobranchoidea</taxon>
        <taxon>Plakobranchidae</taxon>
        <taxon>Elysia</taxon>
    </lineage>
</organism>
<evidence type="ECO:0000256" key="1">
    <source>
        <dbReference type="SAM" id="MobiDB-lite"/>
    </source>
</evidence>
<accession>A0AAV4IM58</accession>
<keyword evidence="4" id="KW-1185">Reference proteome</keyword>
<name>A0AAV4IM58_9GAST</name>
<keyword evidence="2" id="KW-0472">Membrane</keyword>
<evidence type="ECO:0008006" key="5">
    <source>
        <dbReference type="Google" id="ProtNLM"/>
    </source>
</evidence>
<feature type="transmembrane region" description="Helical" evidence="2">
    <location>
        <begin position="124"/>
        <end position="143"/>
    </location>
</feature>
<feature type="compositionally biased region" description="Low complexity" evidence="1">
    <location>
        <begin position="74"/>
        <end position="104"/>
    </location>
</feature>
<evidence type="ECO:0000313" key="4">
    <source>
        <dbReference type="Proteomes" id="UP000762676"/>
    </source>
</evidence>
<sequence length="199" mass="21539">MTVSATCVLCTAARPLTLGHDSINRAGRSQYSLYYCDSLVKPITCLTPTTPWNKLQTTGLTLLLNITQTFPSCSSPSRHGGQPSPSSSSSTTTTTSSSWRTTTTPHHRGKGHVLATEIDWENHSLIIAASITVALYVPLLCWIRTGRRMFTALCQYHSCSICPVAVLGTDQAQYVHGRAGSVASGELKLSHWQSGRSED</sequence>
<evidence type="ECO:0000313" key="3">
    <source>
        <dbReference type="EMBL" id="GFS11624.1"/>
    </source>
</evidence>
<protein>
    <recommendedName>
        <fullName evidence="5">4Fe-4S ferredoxin-type domain-containing protein</fullName>
    </recommendedName>
</protein>
<gene>
    <name evidence="3" type="ORF">ElyMa_001352000</name>
</gene>
<keyword evidence="2" id="KW-0812">Transmembrane</keyword>
<evidence type="ECO:0000256" key="2">
    <source>
        <dbReference type="SAM" id="Phobius"/>
    </source>
</evidence>
<proteinExistence type="predicted"/>
<feature type="region of interest" description="Disordered" evidence="1">
    <location>
        <begin position="73"/>
        <end position="110"/>
    </location>
</feature>
<keyword evidence="2" id="KW-1133">Transmembrane helix</keyword>
<dbReference type="Proteomes" id="UP000762676">
    <property type="component" value="Unassembled WGS sequence"/>
</dbReference>
<dbReference type="EMBL" id="BMAT01002681">
    <property type="protein sequence ID" value="GFS11624.1"/>
    <property type="molecule type" value="Genomic_DNA"/>
</dbReference>
<comment type="caution">
    <text evidence="3">The sequence shown here is derived from an EMBL/GenBank/DDBJ whole genome shotgun (WGS) entry which is preliminary data.</text>
</comment>